<keyword evidence="2" id="KW-1185">Reference proteome</keyword>
<organism evidence="1 2">
    <name type="scientific">Aegilops tauschii subsp. strangulata</name>
    <name type="common">Goatgrass</name>
    <dbReference type="NCBI Taxonomy" id="200361"/>
    <lineage>
        <taxon>Eukaryota</taxon>
        <taxon>Viridiplantae</taxon>
        <taxon>Streptophyta</taxon>
        <taxon>Embryophyta</taxon>
        <taxon>Tracheophyta</taxon>
        <taxon>Spermatophyta</taxon>
        <taxon>Magnoliopsida</taxon>
        <taxon>Liliopsida</taxon>
        <taxon>Poales</taxon>
        <taxon>Poaceae</taxon>
        <taxon>BOP clade</taxon>
        <taxon>Pooideae</taxon>
        <taxon>Triticodae</taxon>
        <taxon>Triticeae</taxon>
        <taxon>Triticinae</taxon>
        <taxon>Aegilops</taxon>
    </lineage>
</organism>
<sequence length="112" mass="11899">IRRPGLSGGLRRCWPHPAATSWRRDEAAHASASLPLPSPSNLAPPPAARCLPPVGLLLPGSRLVDPAAALAGSQLDQTPCSSSPLVNRPFAQRRPDWLACLPCDHRARLTCS</sequence>
<reference evidence="2" key="1">
    <citation type="journal article" date="2014" name="Science">
        <title>Ancient hybridizations among the ancestral genomes of bread wheat.</title>
        <authorList>
            <consortium name="International Wheat Genome Sequencing Consortium,"/>
            <person name="Marcussen T."/>
            <person name="Sandve S.R."/>
            <person name="Heier L."/>
            <person name="Spannagl M."/>
            <person name="Pfeifer M."/>
            <person name="Jakobsen K.S."/>
            <person name="Wulff B.B."/>
            <person name="Steuernagel B."/>
            <person name="Mayer K.F."/>
            <person name="Olsen O.A."/>
        </authorList>
    </citation>
    <scope>NUCLEOTIDE SEQUENCE [LARGE SCALE GENOMIC DNA]</scope>
    <source>
        <strain evidence="2">cv. AL8/78</strain>
    </source>
</reference>
<name>A0A453JNZ2_AEGTS</name>
<dbReference type="AlphaFoldDB" id="A0A453JNZ2"/>
<proteinExistence type="predicted"/>
<reference evidence="1" key="3">
    <citation type="journal article" date="2017" name="Nature">
        <title>Genome sequence of the progenitor of the wheat D genome Aegilops tauschii.</title>
        <authorList>
            <person name="Luo M.C."/>
            <person name="Gu Y.Q."/>
            <person name="Puiu D."/>
            <person name="Wang H."/>
            <person name="Twardziok S.O."/>
            <person name="Deal K.R."/>
            <person name="Huo N."/>
            <person name="Zhu T."/>
            <person name="Wang L."/>
            <person name="Wang Y."/>
            <person name="McGuire P.E."/>
            <person name="Liu S."/>
            <person name="Long H."/>
            <person name="Ramasamy R.K."/>
            <person name="Rodriguez J.C."/>
            <person name="Van S.L."/>
            <person name="Yuan L."/>
            <person name="Wang Z."/>
            <person name="Xia Z."/>
            <person name="Xiao L."/>
            <person name="Anderson O.D."/>
            <person name="Ouyang S."/>
            <person name="Liang Y."/>
            <person name="Zimin A.V."/>
            <person name="Pertea G."/>
            <person name="Qi P."/>
            <person name="Bennetzen J.L."/>
            <person name="Dai X."/>
            <person name="Dawson M.W."/>
            <person name="Muller H.G."/>
            <person name="Kugler K."/>
            <person name="Rivarola-Duarte L."/>
            <person name="Spannagl M."/>
            <person name="Mayer K.F.X."/>
            <person name="Lu F.H."/>
            <person name="Bevan M.W."/>
            <person name="Leroy P."/>
            <person name="Li P."/>
            <person name="You F.M."/>
            <person name="Sun Q."/>
            <person name="Liu Z."/>
            <person name="Lyons E."/>
            <person name="Wicker T."/>
            <person name="Salzberg S.L."/>
            <person name="Devos K.M."/>
            <person name="Dvorak J."/>
        </authorList>
    </citation>
    <scope>NUCLEOTIDE SEQUENCE [LARGE SCALE GENOMIC DNA]</scope>
    <source>
        <strain evidence="1">cv. AL8/78</strain>
    </source>
</reference>
<reference evidence="1" key="4">
    <citation type="submission" date="2019-03" db="UniProtKB">
        <authorList>
            <consortium name="EnsemblPlants"/>
        </authorList>
    </citation>
    <scope>IDENTIFICATION</scope>
</reference>
<protein>
    <submittedName>
        <fullName evidence="1">Uncharacterized protein</fullName>
    </submittedName>
</protein>
<dbReference type="EnsemblPlants" id="AET5Gv20140600.8">
    <property type="protein sequence ID" value="AET5Gv20140600.8"/>
    <property type="gene ID" value="AET5Gv20140600"/>
</dbReference>
<reference evidence="1" key="5">
    <citation type="journal article" date="2021" name="G3 (Bethesda)">
        <title>Aegilops tauschii genome assembly Aet v5.0 features greater sequence contiguity and improved annotation.</title>
        <authorList>
            <person name="Wang L."/>
            <person name="Zhu T."/>
            <person name="Rodriguez J.C."/>
            <person name="Deal K.R."/>
            <person name="Dubcovsky J."/>
            <person name="McGuire P.E."/>
            <person name="Lux T."/>
            <person name="Spannagl M."/>
            <person name="Mayer K.F.X."/>
            <person name="Baldrich P."/>
            <person name="Meyers B.C."/>
            <person name="Huo N."/>
            <person name="Gu Y.Q."/>
            <person name="Zhou H."/>
            <person name="Devos K.M."/>
            <person name="Bennetzen J.L."/>
            <person name="Unver T."/>
            <person name="Budak H."/>
            <person name="Gulick P.J."/>
            <person name="Galiba G."/>
            <person name="Kalapos B."/>
            <person name="Nelson D.R."/>
            <person name="Li P."/>
            <person name="You F.M."/>
            <person name="Luo M.C."/>
            <person name="Dvorak J."/>
        </authorList>
    </citation>
    <scope>NUCLEOTIDE SEQUENCE [LARGE SCALE GENOMIC DNA]</scope>
    <source>
        <strain evidence="1">cv. AL8/78</strain>
    </source>
</reference>
<evidence type="ECO:0000313" key="2">
    <source>
        <dbReference type="Proteomes" id="UP000015105"/>
    </source>
</evidence>
<dbReference type="Proteomes" id="UP000015105">
    <property type="component" value="Chromosome 5D"/>
</dbReference>
<reference evidence="2" key="2">
    <citation type="journal article" date="2017" name="Nat. Plants">
        <title>The Aegilops tauschii genome reveals multiple impacts of transposons.</title>
        <authorList>
            <person name="Zhao G."/>
            <person name="Zou C."/>
            <person name="Li K."/>
            <person name="Wang K."/>
            <person name="Li T."/>
            <person name="Gao L."/>
            <person name="Zhang X."/>
            <person name="Wang H."/>
            <person name="Yang Z."/>
            <person name="Liu X."/>
            <person name="Jiang W."/>
            <person name="Mao L."/>
            <person name="Kong X."/>
            <person name="Jiao Y."/>
            <person name="Jia J."/>
        </authorList>
    </citation>
    <scope>NUCLEOTIDE SEQUENCE [LARGE SCALE GENOMIC DNA]</scope>
    <source>
        <strain evidence="2">cv. AL8/78</strain>
    </source>
</reference>
<accession>A0A453JNZ2</accession>
<evidence type="ECO:0000313" key="1">
    <source>
        <dbReference type="EnsemblPlants" id="AET5Gv20140600.8"/>
    </source>
</evidence>
<dbReference type="Gramene" id="AET5Gv20140600.8">
    <property type="protein sequence ID" value="AET5Gv20140600.8"/>
    <property type="gene ID" value="AET5Gv20140600"/>
</dbReference>